<keyword evidence="7" id="KW-1185">Reference proteome</keyword>
<evidence type="ECO:0000256" key="2">
    <source>
        <dbReference type="ARBA" id="ARBA00023125"/>
    </source>
</evidence>
<dbReference type="RefSeq" id="WP_162445922.1">
    <property type="nucleotide sequence ID" value="NZ_CP048222.1"/>
</dbReference>
<dbReference type="InterPro" id="IPR023772">
    <property type="entry name" value="DNA-bd_HTH_TetR-type_CS"/>
</dbReference>
<dbReference type="Pfam" id="PF00440">
    <property type="entry name" value="TetR_N"/>
    <property type="match status" value="1"/>
</dbReference>
<reference evidence="6 7" key="1">
    <citation type="submission" date="2020-01" db="EMBL/GenBank/DDBJ databases">
        <authorList>
            <person name="Kim M.K."/>
        </authorList>
    </citation>
    <scope>NUCLEOTIDE SEQUENCE [LARGE SCALE GENOMIC DNA]</scope>
    <source>
        <strain evidence="6 7">172606-1</strain>
    </source>
</reference>
<dbReference type="InterPro" id="IPR001647">
    <property type="entry name" value="HTH_TetR"/>
</dbReference>
<dbReference type="EMBL" id="CP048222">
    <property type="protein sequence ID" value="QHT69939.1"/>
    <property type="molecule type" value="Genomic_DNA"/>
</dbReference>
<feature type="domain" description="HTH tetR-type" evidence="5">
    <location>
        <begin position="5"/>
        <end position="65"/>
    </location>
</feature>
<feature type="DNA-binding region" description="H-T-H motif" evidence="4">
    <location>
        <begin position="28"/>
        <end position="47"/>
    </location>
</feature>
<dbReference type="Proteomes" id="UP000480178">
    <property type="component" value="Chromosome"/>
</dbReference>
<dbReference type="PANTHER" id="PTHR47506">
    <property type="entry name" value="TRANSCRIPTIONAL REGULATORY PROTEIN"/>
    <property type="match status" value="1"/>
</dbReference>
<evidence type="ECO:0000313" key="7">
    <source>
        <dbReference type="Proteomes" id="UP000480178"/>
    </source>
</evidence>
<dbReference type="PRINTS" id="PR00455">
    <property type="entry name" value="HTHTETR"/>
</dbReference>
<sequence length="196" mass="21779">MRNPEATKEMILKQSGILFNTQGYKATSISNITDATGLTKGAIYKHFSNKTELEQQTLAYLSGLISTKLREIIRNEKTAGDKLRAIFSFFETYITKPPLKGGCPLLNAATEADDALPALRKEAHKMLTTLRQSVVHILEKGIEHKQIKADTDTVFYASLIIAGLEGGIMMSKLEGNNDDIVKMTKHLNKQLIEIEI</sequence>
<dbReference type="AlphaFoldDB" id="A0A6C0GPG3"/>
<proteinExistence type="predicted"/>
<dbReference type="PROSITE" id="PS50977">
    <property type="entry name" value="HTH_TETR_2"/>
    <property type="match status" value="1"/>
</dbReference>
<dbReference type="KEGG" id="rhoz:GXP67_26480"/>
<dbReference type="SUPFAM" id="SSF48498">
    <property type="entry name" value="Tetracyclin repressor-like, C-terminal domain"/>
    <property type="match status" value="1"/>
</dbReference>
<evidence type="ECO:0000259" key="5">
    <source>
        <dbReference type="PROSITE" id="PS50977"/>
    </source>
</evidence>
<name>A0A6C0GPG3_9BACT</name>
<evidence type="ECO:0000256" key="4">
    <source>
        <dbReference type="PROSITE-ProRule" id="PRU00335"/>
    </source>
</evidence>
<gene>
    <name evidence="6" type="ORF">GXP67_26480</name>
</gene>
<keyword evidence="2 4" id="KW-0238">DNA-binding</keyword>
<dbReference type="SUPFAM" id="SSF46689">
    <property type="entry name" value="Homeodomain-like"/>
    <property type="match status" value="1"/>
</dbReference>
<dbReference type="Gene3D" id="1.10.357.10">
    <property type="entry name" value="Tetracycline Repressor, domain 2"/>
    <property type="match status" value="1"/>
</dbReference>
<evidence type="ECO:0000256" key="1">
    <source>
        <dbReference type="ARBA" id="ARBA00023015"/>
    </source>
</evidence>
<dbReference type="Pfam" id="PF16925">
    <property type="entry name" value="TetR_C_13"/>
    <property type="match status" value="1"/>
</dbReference>
<evidence type="ECO:0000256" key="3">
    <source>
        <dbReference type="ARBA" id="ARBA00023163"/>
    </source>
</evidence>
<dbReference type="GO" id="GO:0003677">
    <property type="term" value="F:DNA binding"/>
    <property type="evidence" value="ECO:0007669"/>
    <property type="project" value="UniProtKB-UniRule"/>
</dbReference>
<evidence type="ECO:0000313" key="6">
    <source>
        <dbReference type="EMBL" id="QHT69939.1"/>
    </source>
</evidence>
<organism evidence="6 7">
    <name type="scientific">Rhodocytophaga rosea</name>
    <dbReference type="NCBI Taxonomy" id="2704465"/>
    <lineage>
        <taxon>Bacteria</taxon>
        <taxon>Pseudomonadati</taxon>
        <taxon>Bacteroidota</taxon>
        <taxon>Cytophagia</taxon>
        <taxon>Cytophagales</taxon>
        <taxon>Rhodocytophagaceae</taxon>
        <taxon>Rhodocytophaga</taxon>
    </lineage>
</organism>
<keyword evidence="3" id="KW-0804">Transcription</keyword>
<dbReference type="PROSITE" id="PS01081">
    <property type="entry name" value="HTH_TETR_1"/>
    <property type="match status" value="1"/>
</dbReference>
<accession>A0A6C0GPG3</accession>
<dbReference type="InterPro" id="IPR009057">
    <property type="entry name" value="Homeodomain-like_sf"/>
</dbReference>
<dbReference type="InterPro" id="IPR036271">
    <property type="entry name" value="Tet_transcr_reg_TetR-rel_C_sf"/>
</dbReference>
<protein>
    <submittedName>
        <fullName evidence="6">TetR/AcrR family transcriptional regulator</fullName>
    </submittedName>
</protein>
<keyword evidence="1" id="KW-0805">Transcription regulation</keyword>
<dbReference type="PANTHER" id="PTHR47506:SF3">
    <property type="entry name" value="HTH-TYPE TRANSCRIPTIONAL REGULATOR LMRA"/>
    <property type="match status" value="1"/>
</dbReference>
<dbReference type="InterPro" id="IPR011075">
    <property type="entry name" value="TetR_C"/>
</dbReference>